<dbReference type="Gene3D" id="2.30.110.10">
    <property type="entry name" value="Electron Transport, Fmn-binding Protein, Chain A"/>
    <property type="match status" value="1"/>
</dbReference>
<evidence type="ECO:0000313" key="2">
    <source>
        <dbReference type="EMBL" id="MBO1318385.1"/>
    </source>
</evidence>
<dbReference type="Proteomes" id="UP000664417">
    <property type="component" value="Unassembled WGS sequence"/>
</dbReference>
<feature type="domain" description="Pyridoxamine 5'-phosphate oxidase N-terminal" evidence="1">
    <location>
        <begin position="172"/>
        <end position="278"/>
    </location>
</feature>
<dbReference type="InterPro" id="IPR011576">
    <property type="entry name" value="Pyridox_Oxase_N"/>
</dbReference>
<organism evidence="2 3">
    <name type="scientific">Acanthopleuribacter pedis</name>
    <dbReference type="NCBI Taxonomy" id="442870"/>
    <lineage>
        <taxon>Bacteria</taxon>
        <taxon>Pseudomonadati</taxon>
        <taxon>Acidobacteriota</taxon>
        <taxon>Holophagae</taxon>
        <taxon>Acanthopleuribacterales</taxon>
        <taxon>Acanthopleuribacteraceae</taxon>
        <taxon>Acanthopleuribacter</taxon>
    </lineage>
</organism>
<dbReference type="InterPro" id="IPR012349">
    <property type="entry name" value="Split_barrel_FMN-bd"/>
</dbReference>
<dbReference type="PANTHER" id="PTHR42815">
    <property type="entry name" value="FAD-BINDING, PUTATIVE (AFU_ORTHOLOGUE AFUA_6G07600)-RELATED"/>
    <property type="match status" value="1"/>
</dbReference>
<evidence type="ECO:0000313" key="3">
    <source>
        <dbReference type="Proteomes" id="UP000664417"/>
    </source>
</evidence>
<reference evidence="2" key="1">
    <citation type="submission" date="2021-03" db="EMBL/GenBank/DDBJ databases">
        <authorList>
            <person name="Wang G."/>
        </authorList>
    </citation>
    <scope>NUCLEOTIDE SEQUENCE</scope>
    <source>
        <strain evidence="2">KCTC 12899</strain>
    </source>
</reference>
<dbReference type="Pfam" id="PF01243">
    <property type="entry name" value="PNPOx_N"/>
    <property type="match status" value="1"/>
</dbReference>
<dbReference type="AlphaFoldDB" id="A0A8J7QGX4"/>
<evidence type="ECO:0000259" key="1">
    <source>
        <dbReference type="Pfam" id="PF01243"/>
    </source>
</evidence>
<proteinExistence type="predicted"/>
<sequence>MTAQPPNRFHRGEQAIQARLGVREKMAKIGGRVIRDFMPDQHRAFFENQALLYVGALDGAGFPRASLLAGRPGFVRSPDPQTLHINSRLTAHDPLAPQLRVGAKLGFLGLEFHSRRRNRVNGTVRGIDAAGVIDVAVDQSFGNCPKYIQTRLSEFAPRAKPNTKPEAPSSVLTEAMQALLQKADTFFIASAFHGQNGEAEDPATVGVDVSHRGGPPGFVQLLDERRFAFPDYQGNLFFNTLGNLQADPRSGFLFLDFENGHLLQLIGHSKVVWEESKLRFTRGAERMVTFELTEAVWLRDALPFQFTFTDYSPHLPQ</sequence>
<name>A0A8J7QGX4_9BACT</name>
<dbReference type="RefSeq" id="WP_207858126.1">
    <property type="nucleotide sequence ID" value="NZ_JAFREP010000005.1"/>
</dbReference>
<dbReference type="EMBL" id="JAFREP010000005">
    <property type="protein sequence ID" value="MBO1318385.1"/>
    <property type="molecule type" value="Genomic_DNA"/>
</dbReference>
<dbReference type="PANTHER" id="PTHR42815:SF2">
    <property type="entry name" value="FAD-BINDING, PUTATIVE (AFU_ORTHOLOGUE AFUA_6G07600)-RELATED"/>
    <property type="match status" value="1"/>
</dbReference>
<comment type="caution">
    <text evidence="2">The sequence shown here is derived from an EMBL/GenBank/DDBJ whole genome shotgun (WGS) entry which is preliminary data.</text>
</comment>
<dbReference type="SUPFAM" id="SSF50475">
    <property type="entry name" value="FMN-binding split barrel"/>
    <property type="match status" value="1"/>
</dbReference>
<keyword evidence="3" id="KW-1185">Reference proteome</keyword>
<accession>A0A8J7QGX4</accession>
<gene>
    <name evidence="2" type="ORF">J3U88_07955</name>
</gene>
<protein>
    <submittedName>
        <fullName evidence="2">Pyridoxamine 5'-phosphate oxidase family protein</fullName>
    </submittedName>
</protein>